<name>A0A2V1N552_9LACO</name>
<accession>A0A2V1N552</accession>
<dbReference type="EMBL" id="QCXQ01000001">
    <property type="protein sequence ID" value="PWG00956.1"/>
    <property type="molecule type" value="Genomic_DNA"/>
</dbReference>
<dbReference type="InterPro" id="IPR014918">
    <property type="entry name" value="Phage_tail_3"/>
</dbReference>
<keyword evidence="2" id="KW-1185">Reference proteome</keyword>
<dbReference type="OrthoDB" id="1929526at2"/>
<sequence length="170" mass="17992">MKSLLSNTIYRVPMVLQRFADTYVDSTPGLVGTGSKLEIAEPGNTTSYTVVADVKALPAVGGAPQEIDVTTLADTRAKQLEGIQAASSMAFTVQYKGPSWNAIQPKANDRKQYNWRITYPDGMTATFTGSFSIQVAALATNAALTYTLTVSVSDGPDFSQSPTTGASNPS</sequence>
<protein>
    <submittedName>
        <fullName evidence="1">Phage tail protein</fullName>
    </submittedName>
</protein>
<dbReference type="Gene3D" id="4.10.410.40">
    <property type="match status" value="1"/>
</dbReference>
<evidence type="ECO:0000313" key="1">
    <source>
        <dbReference type="EMBL" id="PWG00956.1"/>
    </source>
</evidence>
<dbReference type="Proteomes" id="UP000245080">
    <property type="component" value="Unassembled WGS sequence"/>
</dbReference>
<evidence type="ECO:0000313" key="2">
    <source>
        <dbReference type="Proteomes" id="UP000245080"/>
    </source>
</evidence>
<gene>
    <name evidence="1" type="ORF">DCM90_01910</name>
</gene>
<proteinExistence type="predicted"/>
<reference evidence="1 2" key="1">
    <citation type="journal article" date="2018" name="Int. J. Syst. Evol. Microbiol.">
        <title>Lactobacillus bambusae sp. nov., isolated from a traditional fermented Ma-bamboo shoots of Taiwan.</title>
        <authorList>
            <person name="Wang L.-T."/>
        </authorList>
    </citation>
    <scope>NUCLEOTIDE SEQUENCE [LARGE SCALE GENOMIC DNA]</scope>
    <source>
        <strain evidence="1 2">BS-W1</strain>
    </source>
</reference>
<dbReference type="AlphaFoldDB" id="A0A2V1N552"/>
<organism evidence="1 2">
    <name type="scientific">Levilactobacillus bambusae</name>
    <dbReference type="NCBI Taxonomy" id="2024736"/>
    <lineage>
        <taxon>Bacteria</taxon>
        <taxon>Bacillati</taxon>
        <taxon>Bacillota</taxon>
        <taxon>Bacilli</taxon>
        <taxon>Lactobacillales</taxon>
        <taxon>Lactobacillaceae</taxon>
        <taxon>Levilactobacillus</taxon>
    </lineage>
</organism>
<comment type="caution">
    <text evidence="1">The sequence shown here is derived from an EMBL/GenBank/DDBJ whole genome shotgun (WGS) entry which is preliminary data.</text>
</comment>
<dbReference type="Pfam" id="PF08813">
    <property type="entry name" value="Phage_tail_3"/>
    <property type="match status" value="1"/>
</dbReference>